<sequence>MTVKIRDNTGDPLKWSFNEIAGEPGKFMIKTEQPGEDAIYERNLALKNSGMQGNFQFGRQLASIPVR</sequence>
<feature type="non-terminal residue" evidence="1">
    <location>
        <position position="67"/>
    </location>
</feature>
<dbReference type="EMBL" id="BARS01022395">
    <property type="protein sequence ID" value="GAG13511.1"/>
    <property type="molecule type" value="Genomic_DNA"/>
</dbReference>
<protein>
    <submittedName>
        <fullName evidence="1">Uncharacterized protein</fullName>
    </submittedName>
</protein>
<evidence type="ECO:0000313" key="1">
    <source>
        <dbReference type="EMBL" id="GAG13511.1"/>
    </source>
</evidence>
<accession>X0WLF4</accession>
<name>X0WLF4_9ZZZZ</name>
<gene>
    <name evidence="1" type="ORF">S01H1_35814</name>
</gene>
<reference evidence="1" key="1">
    <citation type="journal article" date="2014" name="Front. Microbiol.">
        <title>High frequency of phylogenetically diverse reductive dehalogenase-homologous genes in deep subseafloor sedimentary metagenomes.</title>
        <authorList>
            <person name="Kawai M."/>
            <person name="Futagami T."/>
            <person name="Toyoda A."/>
            <person name="Takaki Y."/>
            <person name="Nishi S."/>
            <person name="Hori S."/>
            <person name="Arai W."/>
            <person name="Tsubouchi T."/>
            <person name="Morono Y."/>
            <person name="Uchiyama I."/>
            <person name="Ito T."/>
            <person name="Fujiyama A."/>
            <person name="Inagaki F."/>
            <person name="Takami H."/>
        </authorList>
    </citation>
    <scope>NUCLEOTIDE SEQUENCE</scope>
    <source>
        <strain evidence="1">Expedition CK06-06</strain>
    </source>
</reference>
<proteinExistence type="predicted"/>
<organism evidence="1">
    <name type="scientific">marine sediment metagenome</name>
    <dbReference type="NCBI Taxonomy" id="412755"/>
    <lineage>
        <taxon>unclassified sequences</taxon>
        <taxon>metagenomes</taxon>
        <taxon>ecological metagenomes</taxon>
    </lineage>
</organism>
<dbReference type="AlphaFoldDB" id="X0WLF4"/>
<comment type="caution">
    <text evidence="1">The sequence shown here is derived from an EMBL/GenBank/DDBJ whole genome shotgun (WGS) entry which is preliminary data.</text>
</comment>